<comment type="subcellular location">
    <subcellularLocation>
        <location evidence="1 8">Membrane</location>
        <topology evidence="1 8">Multi-pass membrane protein</topology>
    </subcellularLocation>
</comment>
<feature type="transmembrane region" description="Helical" evidence="8">
    <location>
        <begin position="88"/>
        <end position="111"/>
    </location>
</feature>
<keyword evidence="3 8" id="KW-0813">Transport</keyword>
<feature type="transmembrane region" description="Helical" evidence="8">
    <location>
        <begin position="47"/>
        <end position="67"/>
    </location>
</feature>
<dbReference type="RefSeq" id="XP_013378746.1">
    <property type="nucleotide sequence ID" value="XM_013523292.2"/>
</dbReference>
<dbReference type="InterPro" id="IPR001204">
    <property type="entry name" value="Phos_transporter"/>
</dbReference>
<dbReference type="GO" id="GO:0016020">
    <property type="term" value="C:membrane"/>
    <property type="evidence" value="ECO:0007669"/>
    <property type="project" value="UniProtKB-SubCell"/>
</dbReference>
<dbReference type="STRING" id="7574.A0A1S3GZT7"/>
<feature type="region of interest" description="Disordered" evidence="9">
    <location>
        <begin position="364"/>
        <end position="410"/>
    </location>
</feature>
<feature type="compositionally biased region" description="Polar residues" evidence="9">
    <location>
        <begin position="374"/>
        <end position="401"/>
    </location>
</feature>
<organism evidence="10 11">
    <name type="scientific">Lingula anatina</name>
    <name type="common">Brachiopod</name>
    <name type="synonym">Lingula unguis</name>
    <dbReference type="NCBI Taxonomy" id="7574"/>
    <lineage>
        <taxon>Eukaryota</taxon>
        <taxon>Metazoa</taxon>
        <taxon>Spiralia</taxon>
        <taxon>Lophotrochozoa</taxon>
        <taxon>Brachiopoda</taxon>
        <taxon>Linguliformea</taxon>
        <taxon>Lingulata</taxon>
        <taxon>Lingulida</taxon>
        <taxon>Linguloidea</taxon>
        <taxon>Lingulidae</taxon>
        <taxon>Lingula</taxon>
    </lineage>
</organism>
<dbReference type="AlphaFoldDB" id="A0A1S3GZT7"/>
<evidence type="ECO:0000256" key="7">
    <source>
        <dbReference type="ARBA" id="ARBA00023136"/>
    </source>
</evidence>
<proteinExistence type="inferred from homology"/>
<name>A0A1S3GZT7_LINAN</name>
<dbReference type="GeneID" id="106150456"/>
<keyword evidence="6 8" id="KW-1133">Transmembrane helix</keyword>
<dbReference type="Proteomes" id="UP000085678">
    <property type="component" value="Unplaced"/>
</dbReference>
<feature type="transmembrane region" description="Helical" evidence="8">
    <location>
        <begin position="468"/>
        <end position="485"/>
    </location>
</feature>
<reference evidence="11 12" key="1">
    <citation type="submission" date="2025-04" db="UniProtKB">
        <authorList>
            <consortium name="RefSeq"/>
        </authorList>
    </citation>
    <scope>IDENTIFICATION</scope>
    <source>
        <tissue evidence="11 12">Gonads</tissue>
    </source>
</reference>
<feature type="transmembrane region" description="Helical" evidence="8">
    <location>
        <begin position="557"/>
        <end position="582"/>
    </location>
</feature>
<evidence type="ECO:0000313" key="12">
    <source>
        <dbReference type="RefSeq" id="XP_013378755.1"/>
    </source>
</evidence>
<dbReference type="GO" id="GO:0035435">
    <property type="term" value="P:phosphate ion transmembrane transport"/>
    <property type="evidence" value="ECO:0007669"/>
    <property type="project" value="TreeGrafter"/>
</dbReference>
<dbReference type="RefSeq" id="XP_013378755.1">
    <property type="nucleotide sequence ID" value="XM_013523301.2"/>
</dbReference>
<keyword evidence="10" id="KW-1185">Reference proteome</keyword>
<keyword evidence="4 8" id="KW-0592">Phosphate transport</keyword>
<evidence type="ECO:0000256" key="2">
    <source>
        <dbReference type="ARBA" id="ARBA00009916"/>
    </source>
</evidence>
<evidence type="ECO:0000256" key="8">
    <source>
        <dbReference type="RuleBase" id="RU363058"/>
    </source>
</evidence>
<evidence type="ECO:0000256" key="5">
    <source>
        <dbReference type="ARBA" id="ARBA00022692"/>
    </source>
</evidence>
<gene>
    <name evidence="11 12" type="primary">LOC106150456</name>
</gene>
<evidence type="ECO:0000313" key="10">
    <source>
        <dbReference type="Proteomes" id="UP000085678"/>
    </source>
</evidence>
<feature type="transmembrane region" description="Helical" evidence="8">
    <location>
        <begin position="150"/>
        <end position="173"/>
    </location>
</feature>
<dbReference type="PANTHER" id="PTHR11101">
    <property type="entry name" value="PHOSPHATE TRANSPORTER"/>
    <property type="match status" value="1"/>
</dbReference>
<keyword evidence="7 8" id="KW-0472">Membrane</keyword>
<dbReference type="Pfam" id="PF01384">
    <property type="entry name" value="PHO4"/>
    <property type="match status" value="1"/>
</dbReference>
<evidence type="ECO:0000256" key="4">
    <source>
        <dbReference type="ARBA" id="ARBA00022592"/>
    </source>
</evidence>
<feature type="transmembrane region" description="Helical" evidence="8">
    <location>
        <begin position="9"/>
        <end position="27"/>
    </location>
</feature>
<dbReference type="GO" id="GO:0005315">
    <property type="term" value="F:phosphate transmembrane transporter activity"/>
    <property type="evidence" value="ECO:0007669"/>
    <property type="project" value="InterPro"/>
</dbReference>
<accession>A0A1S3GZT7</accession>
<comment type="function">
    <text evidence="8">Sodium-phosphate symporter.</text>
</comment>
<evidence type="ECO:0000256" key="3">
    <source>
        <dbReference type="ARBA" id="ARBA00022448"/>
    </source>
</evidence>
<keyword evidence="5 8" id="KW-0812">Transmembrane</keyword>
<sequence length="584" mass="62647">MELLFPENVLWMIIVGFIVAFVLAFGIGANDVANSFGTSVGAKVLTLRQACILGAIFETLGAILLGAKVSDTIRKGIIDVGSYNGTEEVLMVGNICALSGSCIWLLIATFLSLPVSGTHSIVGATLGFALVAHGAKGVNWIKAGMIVGSWFISPVLSGLVSIGLFWVISLLVLRKEDQLRHGLRLLPIFYGCTLVINVFSIFYDGPEMLGFDKIPLWGIFILSFGSGLICAFLVRVVMVPWQRKKILNSAQEISYNAATTEKSECNGAVKFTFGSQVNKIGGGSGGNSADSSRRPSYTESMENPIIMPEKPTENGSVKSGAQLLTHLVKEDEEKEKEKLVPTVKRVQDVTPSPSMKSFKTLLTQEFGPGKTTPPKVTNGTVKLDISDSSNMEYSPASSQDLEAQKKERESIKDSPESVKLFSWLQILTAIFGSFAHGGNDVSNAIGPLVALWIIGLEGSAQQKSATPIWILLYGGVGISIGLFVWGRRVIKTMGEDLTKITPSSGFCIEIGSALTVLVASNIGIPVSTTHCKVGSIVSVGRFRSRANVDWKLFRNIFLAWIVTLPVSGGISAALFAGLRLLVPH</sequence>
<comment type="similarity">
    <text evidence="2 8">Belongs to the inorganic phosphate transporter (PiT) (TC 2.A.20) family.</text>
</comment>
<dbReference type="KEGG" id="lak:106150456"/>
<dbReference type="PANTHER" id="PTHR11101:SF80">
    <property type="entry name" value="PHOSPHATE TRANSPORTER"/>
    <property type="match status" value="1"/>
</dbReference>
<evidence type="ECO:0000256" key="1">
    <source>
        <dbReference type="ARBA" id="ARBA00004141"/>
    </source>
</evidence>
<feature type="transmembrane region" description="Helical" evidence="8">
    <location>
        <begin position="506"/>
        <end position="524"/>
    </location>
</feature>
<feature type="transmembrane region" description="Helical" evidence="8">
    <location>
        <begin position="185"/>
        <end position="203"/>
    </location>
</feature>
<feature type="region of interest" description="Disordered" evidence="9">
    <location>
        <begin position="282"/>
        <end position="317"/>
    </location>
</feature>
<protein>
    <recommendedName>
        <fullName evidence="8">Phosphate transporter</fullName>
    </recommendedName>
</protein>
<evidence type="ECO:0000313" key="11">
    <source>
        <dbReference type="RefSeq" id="XP_013378746.1"/>
    </source>
</evidence>
<feature type="transmembrane region" description="Helical" evidence="8">
    <location>
        <begin position="215"/>
        <end position="238"/>
    </location>
</feature>
<dbReference type="OrthoDB" id="260807at2759"/>
<evidence type="ECO:0000256" key="9">
    <source>
        <dbReference type="SAM" id="MobiDB-lite"/>
    </source>
</evidence>
<evidence type="ECO:0000256" key="6">
    <source>
        <dbReference type="ARBA" id="ARBA00022989"/>
    </source>
</evidence>